<dbReference type="Proteomes" id="UP001151088">
    <property type="component" value="Unassembled WGS sequence"/>
</dbReference>
<evidence type="ECO:0000256" key="6">
    <source>
        <dbReference type="ARBA" id="ARBA00023136"/>
    </source>
</evidence>
<comment type="caution">
    <text evidence="9">The sequence shown here is derived from an EMBL/GenBank/DDBJ whole genome shotgun (WGS) entry which is preliminary data.</text>
</comment>
<dbReference type="PANTHER" id="PTHR30151:SF0">
    <property type="entry name" value="ABC TRANSPORTER PERMEASE PROTEIN MJ0413-RELATED"/>
    <property type="match status" value="1"/>
</dbReference>
<evidence type="ECO:0000256" key="1">
    <source>
        <dbReference type="ARBA" id="ARBA00004651"/>
    </source>
</evidence>
<dbReference type="Gene3D" id="1.10.3720.10">
    <property type="entry name" value="MetI-like"/>
    <property type="match status" value="1"/>
</dbReference>
<dbReference type="RefSeq" id="WP_258731791.1">
    <property type="nucleotide sequence ID" value="NZ_JANTHZ010000002.1"/>
</dbReference>
<evidence type="ECO:0000256" key="7">
    <source>
        <dbReference type="RuleBase" id="RU363032"/>
    </source>
</evidence>
<proteinExistence type="inferred from homology"/>
<feature type="transmembrane region" description="Helical" evidence="7">
    <location>
        <begin position="191"/>
        <end position="215"/>
    </location>
</feature>
<evidence type="ECO:0000256" key="5">
    <source>
        <dbReference type="ARBA" id="ARBA00022989"/>
    </source>
</evidence>
<dbReference type="GO" id="GO:0005886">
    <property type="term" value="C:plasma membrane"/>
    <property type="evidence" value="ECO:0007669"/>
    <property type="project" value="UniProtKB-SubCell"/>
</dbReference>
<comment type="similarity">
    <text evidence="7">Belongs to the binding-protein-dependent transport system permease family.</text>
</comment>
<dbReference type="SUPFAM" id="SSF161098">
    <property type="entry name" value="MetI-like"/>
    <property type="match status" value="1"/>
</dbReference>
<accession>A0A9X2P9X5</accession>
<dbReference type="AlphaFoldDB" id="A0A9X2P9X5"/>
<feature type="transmembrane region" description="Helical" evidence="7">
    <location>
        <begin position="116"/>
        <end position="140"/>
    </location>
</feature>
<evidence type="ECO:0000256" key="3">
    <source>
        <dbReference type="ARBA" id="ARBA00022475"/>
    </source>
</evidence>
<feature type="transmembrane region" description="Helical" evidence="7">
    <location>
        <begin position="76"/>
        <end position="96"/>
    </location>
</feature>
<sequence length="257" mass="28125">MRPLTLEKHPVLGGIVRYSPLLLLAAAWEASSRLGLVNEYALPPLSTVLVAWFQFLKDPSFYYHAGMSLMRAATGLSLAIVLGVTLGISMASFRWVEATFGPIVQMFYPMPKSALIPLTILWFGLGHLSKIFLIFLGCLLPMTLSSFNGARGTDKVLLWSASSLGASRWNRIRDVVFPASLPSIMAGMRTALALAFVLFVSSELIIANEGLGYLIRMTGDGGQYPAMFAVVLTVVSMGFLADRLLIAITHRVLRWRA</sequence>
<keyword evidence="2 7" id="KW-0813">Transport</keyword>
<keyword evidence="4 7" id="KW-0812">Transmembrane</keyword>
<comment type="subcellular location">
    <subcellularLocation>
        <location evidence="1 7">Cell membrane</location>
        <topology evidence="1 7">Multi-pass membrane protein</topology>
    </subcellularLocation>
</comment>
<feature type="domain" description="ABC transmembrane type-1" evidence="8">
    <location>
        <begin position="65"/>
        <end position="245"/>
    </location>
</feature>
<keyword evidence="5 7" id="KW-1133">Transmembrane helix</keyword>
<keyword evidence="6 7" id="KW-0472">Membrane</keyword>
<name>A0A9X2P9X5_9HYPH</name>
<dbReference type="PANTHER" id="PTHR30151">
    <property type="entry name" value="ALKANE SULFONATE ABC TRANSPORTER-RELATED, MEMBRANE SUBUNIT"/>
    <property type="match status" value="1"/>
</dbReference>
<dbReference type="EMBL" id="JANTHZ010000002">
    <property type="protein sequence ID" value="MCS0494756.1"/>
    <property type="molecule type" value="Genomic_DNA"/>
</dbReference>
<evidence type="ECO:0000313" key="10">
    <source>
        <dbReference type="Proteomes" id="UP001151088"/>
    </source>
</evidence>
<dbReference type="Pfam" id="PF00528">
    <property type="entry name" value="BPD_transp_1"/>
    <property type="match status" value="1"/>
</dbReference>
<dbReference type="GO" id="GO:0055085">
    <property type="term" value="P:transmembrane transport"/>
    <property type="evidence" value="ECO:0007669"/>
    <property type="project" value="InterPro"/>
</dbReference>
<dbReference type="InterPro" id="IPR035906">
    <property type="entry name" value="MetI-like_sf"/>
</dbReference>
<keyword evidence="10" id="KW-1185">Reference proteome</keyword>
<evidence type="ECO:0000256" key="4">
    <source>
        <dbReference type="ARBA" id="ARBA00022692"/>
    </source>
</evidence>
<evidence type="ECO:0000259" key="8">
    <source>
        <dbReference type="PROSITE" id="PS50928"/>
    </source>
</evidence>
<organism evidence="9 10">
    <name type="scientific">Ancylobacter mangrovi</name>
    <dbReference type="NCBI Taxonomy" id="2972472"/>
    <lineage>
        <taxon>Bacteria</taxon>
        <taxon>Pseudomonadati</taxon>
        <taxon>Pseudomonadota</taxon>
        <taxon>Alphaproteobacteria</taxon>
        <taxon>Hyphomicrobiales</taxon>
        <taxon>Xanthobacteraceae</taxon>
        <taxon>Ancylobacter</taxon>
    </lineage>
</organism>
<dbReference type="PROSITE" id="PS50928">
    <property type="entry name" value="ABC_TM1"/>
    <property type="match status" value="1"/>
</dbReference>
<gene>
    <name evidence="9" type="ORF">NVS89_06570</name>
</gene>
<keyword evidence="3" id="KW-1003">Cell membrane</keyword>
<evidence type="ECO:0000256" key="2">
    <source>
        <dbReference type="ARBA" id="ARBA00022448"/>
    </source>
</evidence>
<dbReference type="InterPro" id="IPR000515">
    <property type="entry name" value="MetI-like"/>
</dbReference>
<protein>
    <submittedName>
        <fullName evidence="9">ABC transporter permease</fullName>
    </submittedName>
</protein>
<evidence type="ECO:0000313" key="9">
    <source>
        <dbReference type="EMBL" id="MCS0494756.1"/>
    </source>
</evidence>
<dbReference type="CDD" id="cd06261">
    <property type="entry name" value="TM_PBP2"/>
    <property type="match status" value="1"/>
</dbReference>
<reference evidence="9" key="1">
    <citation type="submission" date="2022-08" db="EMBL/GenBank/DDBJ databases">
        <authorList>
            <person name="Li F."/>
        </authorList>
    </citation>
    <scope>NUCLEOTIDE SEQUENCE</scope>
    <source>
        <strain evidence="9">MQZ15Z-1</strain>
    </source>
</reference>
<feature type="transmembrane region" description="Helical" evidence="7">
    <location>
        <begin position="227"/>
        <end position="246"/>
    </location>
</feature>